<dbReference type="GeneID" id="71636804"/>
<sequence>MSKLFTGSEWGNEIETATLPRWDELPDIELYMDQVISLVSKYLSPILPQKEQPMLTKSMVNNYVKLALIPAPVKKKYSRVHLAFLIAITLLKQVLTIPEIKTGIVYQGRVSGIHEAYNIFCNVLEESLNVVGKQVQGVETAGLFSKQVSPDFFIVTAATSSLAAKLLAQKSIELAFDSRLMENKEEPSNDK</sequence>
<organism evidence="1 2">
    <name type="scientific">Pseudolactococcus piscium MKFS47</name>
    <dbReference type="NCBI Taxonomy" id="297352"/>
    <lineage>
        <taxon>Bacteria</taxon>
        <taxon>Bacillati</taxon>
        <taxon>Bacillota</taxon>
        <taxon>Bacilli</taxon>
        <taxon>Lactobacillales</taxon>
        <taxon>Streptococcaceae</taxon>
        <taxon>Pseudolactococcus</taxon>
    </lineage>
</organism>
<protein>
    <submittedName>
        <fullName evidence="1">DUF1836-containing protein</fullName>
    </submittedName>
</protein>
<dbReference type="Pfam" id="PF08876">
    <property type="entry name" value="DUF1836"/>
    <property type="match status" value="1"/>
</dbReference>
<dbReference type="Proteomes" id="UP000033166">
    <property type="component" value="Chromosome I"/>
</dbReference>
<dbReference type="KEGG" id="lpk:LACPI_0306"/>
<dbReference type="EMBL" id="LN774769">
    <property type="protein sequence ID" value="CEN27506.1"/>
    <property type="molecule type" value="Genomic_DNA"/>
</dbReference>
<dbReference type="PANTHER" id="PTHR40056:SF1">
    <property type="entry name" value="DUF1836 DOMAIN-CONTAINING PROTEIN"/>
    <property type="match status" value="1"/>
</dbReference>
<reference evidence="2" key="1">
    <citation type="submission" date="2015-01" db="EMBL/GenBank/DDBJ databases">
        <authorList>
            <person name="Andreevskaya M."/>
        </authorList>
    </citation>
    <scope>NUCLEOTIDE SEQUENCE [LARGE SCALE GENOMIC DNA]</scope>
    <source>
        <strain evidence="2">MKFS47</strain>
    </source>
</reference>
<gene>
    <name evidence="1" type="ORF">LACPI_0306</name>
</gene>
<dbReference type="PANTHER" id="PTHR40056">
    <property type="entry name" value="HYPOTHETICAL CYTOSOLIC PROTEIN"/>
    <property type="match status" value="1"/>
</dbReference>
<dbReference type="RefSeq" id="WP_047914776.1">
    <property type="nucleotide sequence ID" value="NZ_LN774769.1"/>
</dbReference>
<evidence type="ECO:0000313" key="1">
    <source>
        <dbReference type="EMBL" id="CEN27506.1"/>
    </source>
</evidence>
<proteinExistence type="predicted"/>
<dbReference type="AlphaFoldDB" id="A0A0D6DUS1"/>
<accession>A0A0D6DUS1</accession>
<evidence type="ECO:0000313" key="2">
    <source>
        <dbReference type="Proteomes" id="UP000033166"/>
    </source>
</evidence>
<dbReference type="InterPro" id="IPR014975">
    <property type="entry name" value="DUF1836"/>
</dbReference>
<dbReference type="HOGENOM" id="CLU_085303_1_1_9"/>
<name>A0A0D6DUS1_9LACT</name>